<feature type="non-terminal residue" evidence="23">
    <location>
        <position position="1"/>
    </location>
</feature>
<feature type="domain" description="EF-hand" evidence="22">
    <location>
        <begin position="1046"/>
        <end position="1081"/>
    </location>
</feature>
<feature type="compositionally biased region" description="Acidic residues" evidence="19">
    <location>
        <begin position="1267"/>
        <end position="1279"/>
    </location>
</feature>
<evidence type="ECO:0000256" key="18">
    <source>
        <dbReference type="RuleBase" id="RU000633"/>
    </source>
</evidence>
<dbReference type="PRINTS" id="PR01186">
    <property type="entry name" value="INTEGRINB"/>
</dbReference>
<keyword evidence="6 18" id="KW-0812">Transmembrane</keyword>
<dbReference type="FunFam" id="3.30.1680.10:FF:000002">
    <property type="entry name" value="Integrin beta"/>
    <property type="match status" value="1"/>
</dbReference>
<name>A0A9D3X7Q1_9SAUR</name>
<dbReference type="SMART" id="SM01241">
    <property type="entry name" value="Integrin_b_cyt"/>
    <property type="match status" value="1"/>
</dbReference>
<dbReference type="InterPro" id="IPR014836">
    <property type="entry name" value="Integrin_bsu_cyt_dom"/>
</dbReference>
<dbReference type="Pfam" id="PF07974">
    <property type="entry name" value="EGF_2"/>
    <property type="match status" value="1"/>
</dbReference>
<dbReference type="SMART" id="SM00054">
    <property type="entry name" value="EFh"/>
    <property type="match status" value="9"/>
</dbReference>
<evidence type="ECO:0000256" key="15">
    <source>
        <dbReference type="ARBA" id="ARBA00023136"/>
    </source>
</evidence>
<dbReference type="FunFam" id="3.40.50.410:FF:000002">
    <property type="entry name" value="Integrin beta"/>
    <property type="match status" value="1"/>
</dbReference>
<dbReference type="GO" id="GO:0033627">
    <property type="term" value="P:cell adhesion mediated by integrin"/>
    <property type="evidence" value="ECO:0007669"/>
    <property type="project" value="TreeGrafter"/>
</dbReference>
<feature type="signal peptide" evidence="21">
    <location>
        <begin position="1"/>
        <end position="22"/>
    </location>
</feature>
<keyword evidence="15 20" id="KW-0472">Membrane</keyword>
<dbReference type="InterPro" id="IPR018247">
    <property type="entry name" value="EF_Hand_1_Ca_BS"/>
</dbReference>
<dbReference type="Gene3D" id="2.10.25.10">
    <property type="entry name" value="Laminin"/>
    <property type="match status" value="4"/>
</dbReference>
<dbReference type="InterPro" id="IPR002369">
    <property type="entry name" value="Integrin_bsu_VWA"/>
</dbReference>
<dbReference type="GO" id="GO:0001968">
    <property type="term" value="F:fibronectin binding"/>
    <property type="evidence" value="ECO:0007669"/>
    <property type="project" value="TreeGrafter"/>
</dbReference>
<keyword evidence="13 20" id="KW-1133">Transmembrane helix</keyword>
<feature type="region of interest" description="Disordered" evidence="19">
    <location>
        <begin position="1200"/>
        <end position="1285"/>
    </location>
</feature>
<dbReference type="InterPro" id="IPR015812">
    <property type="entry name" value="Integrin_bsu"/>
</dbReference>
<dbReference type="GO" id="GO:0042127">
    <property type="term" value="P:regulation of cell population proliferation"/>
    <property type="evidence" value="ECO:0007669"/>
    <property type="project" value="UniProtKB-ARBA"/>
</dbReference>
<dbReference type="PANTHER" id="PTHR10082">
    <property type="entry name" value="INTEGRIN BETA SUBUNIT"/>
    <property type="match status" value="1"/>
</dbReference>
<dbReference type="SUPFAM" id="SSF57196">
    <property type="entry name" value="EGF/Laminin"/>
    <property type="match status" value="2"/>
</dbReference>
<dbReference type="SUPFAM" id="SSF53300">
    <property type="entry name" value="vWA-like"/>
    <property type="match status" value="1"/>
</dbReference>
<dbReference type="InterPro" id="IPR033760">
    <property type="entry name" value="Integrin_beta_N"/>
</dbReference>
<dbReference type="Pfam" id="PF23105">
    <property type="entry name" value="EGF_integrin"/>
    <property type="match status" value="1"/>
</dbReference>
<dbReference type="SUPFAM" id="SSF103575">
    <property type="entry name" value="Plexin repeat"/>
    <property type="match status" value="1"/>
</dbReference>
<keyword evidence="24" id="KW-1185">Reference proteome</keyword>
<dbReference type="InterPro" id="IPR057243">
    <property type="entry name" value="Integrin_I-EGF_CS"/>
</dbReference>
<evidence type="ECO:0000256" key="10">
    <source>
        <dbReference type="ARBA" id="ARBA00022837"/>
    </source>
</evidence>
<dbReference type="SUPFAM" id="SSF69179">
    <property type="entry name" value="Integrin domains"/>
    <property type="match status" value="1"/>
</dbReference>
<dbReference type="Pfam" id="PF00362">
    <property type="entry name" value="Integrin_beta"/>
    <property type="match status" value="1"/>
</dbReference>
<dbReference type="PROSITE" id="PS00018">
    <property type="entry name" value="EF_HAND_1"/>
    <property type="match status" value="1"/>
</dbReference>
<evidence type="ECO:0000256" key="20">
    <source>
        <dbReference type="SAM" id="Phobius"/>
    </source>
</evidence>
<evidence type="ECO:0000256" key="14">
    <source>
        <dbReference type="ARBA" id="ARBA00023037"/>
    </source>
</evidence>
<dbReference type="SMART" id="SM01242">
    <property type="entry name" value="Integrin_B_tail"/>
    <property type="match status" value="1"/>
</dbReference>
<feature type="transmembrane region" description="Helical" evidence="20">
    <location>
        <begin position="712"/>
        <end position="734"/>
    </location>
</feature>
<dbReference type="GO" id="GO:0007160">
    <property type="term" value="P:cell-matrix adhesion"/>
    <property type="evidence" value="ECO:0007669"/>
    <property type="project" value="TreeGrafter"/>
</dbReference>
<dbReference type="SUPFAM" id="SSF47473">
    <property type="entry name" value="EF-hand"/>
    <property type="match status" value="5"/>
</dbReference>
<proteinExistence type="inferred from homology"/>
<evidence type="ECO:0000256" key="9">
    <source>
        <dbReference type="ARBA" id="ARBA00022737"/>
    </source>
</evidence>
<feature type="region of interest" description="Disordered" evidence="19">
    <location>
        <begin position="849"/>
        <end position="986"/>
    </location>
</feature>
<keyword evidence="4" id="KW-0245">EGF-like domain</keyword>
<keyword evidence="12 18" id="KW-0130">Cell adhesion</keyword>
<dbReference type="SMART" id="SM00423">
    <property type="entry name" value="PSI"/>
    <property type="match status" value="1"/>
</dbReference>
<dbReference type="InterPro" id="IPR012896">
    <property type="entry name" value="Integrin_bsu_tail"/>
</dbReference>
<keyword evidence="7" id="KW-0479">Metal-binding</keyword>
<dbReference type="InterPro" id="IPR011992">
    <property type="entry name" value="EF-hand-dom_pair"/>
</dbReference>
<keyword evidence="14 18" id="KW-0401">Integrin</keyword>
<evidence type="ECO:0000256" key="8">
    <source>
        <dbReference type="ARBA" id="ARBA00022729"/>
    </source>
</evidence>
<comment type="subcellular location">
    <subcellularLocation>
        <location evidence="1 18">Cell membrane</location>
        <topology evidence="1 18">Single-pass type I membrane protein</topology>
    </subcellularLocation>
</comment>
<dbReference type="FunFam" id="4.10.1240.30:FF:000001">
    <property type="entry name" value="Integrin beta"/>
    <property type="match status" value="1"/>
</dbReference>
<feature type="compositionally biased region" description="Basic and acidic residues" evidence="19">
    <location>
        <begin position="1235"/>
        <end position="1250"/>
    </location>
</feature>
<dbReference type="GO" id="GO:0007229">
    <property type="term" value="P:integrin-mediated signaling pathway"/>
    <property type="evidence" value="ECO:0007669"/>
    <property type="project" value="UniProtKB-KW"/>
</dbReference>
<dbReference type="PROSITE" id="PS00243">
    <property type="entry name" value="I_EGF_1"/>
    <property type="match status" value="1"/>
</dbReference>
<feature type="domain" description="EF-hand" evidence="22">
    <location>
        <begin position="1784"/>
        <end position="1819"/>
    </location>
</feature>
<dbReference type="FunFam" id="2.10.25.10:FF:000075">
    <property type="entry name" value="Integrin beta"/>
    <property type="match status" value="1"/>
</dbReference>
<dbReference type="Gene3D" id="3.40.50.410">
    <property type="entry name" value="von Willebrand factor, type A domain"/>
    <property type="match status" value="1"/>
</dbReference>
<dbReference type="InterPro" id="IPR036349">
    <property type="entry name" value="Integrin_bsu_tail_dom_sf"/>
</dbReference>
<dbReference type="InterPro" id="IPR040622">
    <property type="entry name" value="EGF_integrin_1"/>
</dbReference>
<feature type="compositionally biased region" description="Polar residues" evidence="19">
    <location>
        <begin position="857"/>
        <end position="878"/>
    </location>
</feature>
<dbReference type="InterPro" id="IPR057073">
    <property type="entry name" value="EGF_integrin_2"/>
</dbReference>
<dbReference type="Pfam" id="PF07965">
    <property type="entry name" value="Integrin_B_tail"/>
    <property type="match status" value="1"/>
</dbReference>
<dbReference type="InterPro" id="IPR016201">
    <property type="entry name" value="PSI"/>
</dbReference>
<dbReference type="InterPro" id="IPR013111">
    <property type="entry name" value="EGF_extracell"/>
</dbReference>
<dbReference type="EMBL" id="JAHDVG010000480">
    <property type="protein sequence ID" value="KAH1174438.1"/>
    <property type="molecule type" value="Genomic_DNA"/>
</dbReference>
<evidence type="ECO:0000256" key="3">
    <source>
        <dbReference type="ARBA" id="ARBA00022475"/>
    </source>
</evidence>
<dbReference type="GO" id="GO:0008305">
    <property type="term" value="C:integrin complex"/>
    <property type="evidence" value="ECO:0007669"/>
    <property type="project" value="TreeGrafter"/>
</dbReference>
<organism evidence="23 24">
    <name type="scientific">Mauremys mutica</name>
    <name type="common">yellowpond turtle</name>
    <dbReference type="NCBI Taxonomy" id="74926"/>
    <lineage>
        <taxon>Eukaryota</taxon>
        <taxon>Metazoa</taxon>
        <taxon>Chordata</taxon>
        <taxon>Craniata</taxon>
        <taxon>Vertebrata</taxon>
        <taxon>Euteleostomi</taxon>
        <taxon>Archelosauria</taxon>
        <taxon>Testudinata</taxon>
        <taxon>Testudines</taxon>
        <taxon>Cryptodira</taxon>
        <taxon>Durocryptodira</taxon>
        <taxon>Testudinoidea</taxon>
        <taxon>Geoemydidae</taxon>
        <taxon>Geoemydinae</taxon>
        <taxon>Mauremys</taxon>
    </lineage>
</organism>
<dbReference type="GO" id="GO:0070527">
    <property type="term" value="P:platelet aggregation"/>
    <property type="evidence" value="ECO:0007669"/>
    <property type="project" value="TreeGrafter"/>
</dbReference>
<protein>
    <recommendedName>
        <fullName evidence="18">Integrin beta</fullName>
    </recommendedName>
</protein>
<dbReference type="GO" id="GO:0016477">
    <property type="term" value="P:cell migration"/>
    <property type="evidence" value="ECO:0007669"/>
    <property type="project" value="TreeGrafter"/>
</dbReference>
<dbReference type="Pfam" id="PF17205">
    <property type="entry name" value="PSI_integrin"/>
    <property type="match status" value="1"/>
</dbReference>
<keyword evidence="16" id="KW-1015">Disulfide bond</keyword>
<dbReference type="GO" id="GO:0005178">
    <property type="term" value="F:integrin binding"/>
    <property type="evidence" value="ECO:0007669"/>
    <property type="project" value="TreeGrafter"/>
</dbReference>
<comment type="similarity">
    <text evidence="2 18">Belongs to the integrin beta chain family.</text>
</comment>
<evidence type="ECO:0000256" key="21">
    <source>
        <dbReference type="SAM" id="SignalP"/>
    </source>
</evidence>
<evidence type="ECO:0000313" key="23">
    <source>
        <dbReference type="EMBL" id="KAH1174438.1"/>
    </source>
</evidence>
<dbReference type="Gene3D" id="4.10.1240.30">
    <property type="match status" value="1"/>
</dbReference>
<evidence type="ECO:0000256" key="7">
    <source>
        <dbReference type="ARBA" id="ARBA00022723"/>
    </source>
</evidence>
<evidence type="ECO:0000256" key="12">
    <source>
        <dbReference type="ARBA" id="ARBA00022889"/>
    </source>
</evidence>
<evidence type="ECO:0000256" key="13">
    <source>
        <dbReference type="ARBA" id="ARBA00022989"/>
    </source>
</evidence>
<comment type="caution">
    <text evidence="23">The sequence shown here is derived from an EMBL/GenBank/DDBJ whole genome shotgun (WGS) entry which is preliminary data.</text>
</comment>
<dbReference type="FunFam" id="2.60.40.1510:FF:000004">
    <property type="entry name" value="Integrin beta"/>
    <property type="match status" value="1"/>
</dbReference>
<dbReference type="GO" id="GO:0051049">
    <property type="term" value="P:regulation of transport"/>
    <property type="evidence" value="ECO:0007669"/>
    <property type="project" value="UniProtKB-ARBA"/>
</dbReference>
<evidence type="ECO:0000256" key="4">
    <source>
        <dbReference type="ARBA" id="ARBA00022536"/>
    </source>
</evidence>
<evidence type="ECO:0000256" key="1">
    <source>
        <dbReference type="ARBA" id="ARBA00004251"/>
    </source>
</evidence>
<dbReference type="SMART" id="SM00187">
    <property type="entry name" value="INB"/>
    <property type="match status" value="1"/>
</dbReference>
<dbReference type="Pfam" id="PF08725">
    <property type="entry name" value="Integrin_b_cyt"/>
    <property type="match status" value="1"/>
</dbReference>
<dbReference type="Pfam" id="PF13833">
    <property type="entry name" value="EF-hand_8"/>
    <property type="match status" value="5"/>
</dbReference>
<dbReference type="Gene3D" id="2.60.40.1510">
    <property type="entry name" value="ntegrin, alpha v. Chain A, domain 3"/>
    <property type="match status" value="1"/>
</dbReference>
<dbReference type="Gene3D" id="1.20.5.100">
    <property type="entry name" value="Cytochrome c1, transmembrane anchor, C-terminal"/>
    <property type="match status" value="1"/>
</dbReference>
<dbReference type="InterPro" id="IPR002048">
    <property type="entry name" value="EF_hand_dom"/>
</dbReference>
<evidence type="ECO:0000256" key="11">
    <source>
        <dbReference type="ARBA" id="ARBA00022842"/>
    </source>
</evidence>
<dbReference type="PROSITE" id="PS50222">
    <property type="entry name" value="EF_HAND_2"/>
    <property type="match status" value="2"/>
</dbReference>
<evidence type="ECO:0000256" key="6">
    <source>
        <dbReference type="ARBA" id="ARBA00022692"/>
    </source>
</evidence>
<dbReference type="FunFam" id="2.10.25.10:FF:000036">
    <property type="entry name" value="Integrin beta"/>
    <property type="match status" value="1"/>
</dbReference>
<evidence type="ECO:0000256" key="17">
    <source>
        <dbReference type="ARBA" id="ARBA00023180"/>
    </source>
</evidence>
<keyword evidence="5" id="KW-0597">Phosphoprotein</keyword>
<keyword evidence="11" id="KW-0460">Magnesium</keyword>
<dbReference type="Pfam" id="PF18372">
    <property type="entry name" value="I-EGF_1"/>
    <property type="match status" value="1"/>
</dbReference>
<keyword evidence="17" id="KW-0325">Glycoprotein</keyword>
<dbReference type="SUPFAM" id="SSF69687">
    <property type="entry name" value="Integrin beta tail domain"/>
    <property type="match status" value="1"/>
</dbReference>
<dbReference type="GO" id="GO:0009986">
    <property type="term" value="C:cell surface"/>
    <property type="evidence" value="ECO:0007669"/>
    <property type="project" value="TreeGrafter"/>
</dbReference>
<dbReference type="InterPro" id="IPR036465">
    <property type="entry name" value="vWFA_dom_sf"/>
</dbReference>
<evidence type="ECO:0000313" key="24">
    <source>
        <dbReference type="Proteomes" id="UP000827986"/>
    </source>
</evidence>
<keyword evidence="3" id="KW-1003">Cell membrane</keyword>
<evidence type="ECO:0000256" key="5">
    <source>
        <dbReference type="ARBA" id="ARBA00022553"/>
    </source>
</evidence>
<feature type="chain" id="PRO_5038910609" description="Integrin beta" evidence="21">
    <location>
        <begin position="23"/>
        <end position="1943"/>
    </location>
</feature>
<dbReference type="InterPro" id="IPR032695">
    <property type="entry name" value="Integrin_dom_sf"/>
</dbReference>
<accession>A0A9D3X7Q1</accession>
<dbReference type="Proteomes" id="UP000827986">
    <property type="component" value="Unassembled WGS sequence"/>
</dbReference>
<dbReference type="GO" id="GO:0070051">
    <property type="term" value="F:fibrinogen binding"/>
    <property type="evidence" value="ECO:0007669"/>
    <property type="project" value="TreeGrafter"/>
</dbReference>
<evidence type="ECO:0000256" key="16">
    <source>
        <dbReference type="ARBA" id="ARBA00023157"/>
    </source>
</evidence>
<evidence type="ECO:0000259" key="22">
    <source>
        <dbReference type="PROSITE" id="PS50222"/>
    </source>
</evidence>
<dbReference type="Gene3D" id="1.10.238.10">
    <property type="entry name" value="EF-hand"/>
    <property type="match status" value="6"/>
</dbReference>
<gene>
    <name evidence="23" type="ORF">KIL84_002582</name>
</gene>
<evidence type="ECO:0000256" key="19">
    <source>
        <dbReference type="SAM" id="MobiDB-lite"/>
    </source>
</evidence>
<dbReference type="GO" id="GO:0045202">
    <property type="term" value="C:synapse"/>
    <property type="evidence" value="ECO:0007669"/>
    <property type="project" value="TreeGrafter"/>
</dbReference>
<keyword evidence="9" id="KW-0677">Repeat</keyword>
<keyword evidence="10" id="KW-0106">Calcium</keyword>
<sequence length="1943" mass="215926">MRELRLALRTLVLALCAAGLQGNICTTRGVNSCRQCLAVSPLCAWCSQEDLKQGTPRCNLKTNLLQNGCTRDFIEYPVSSTEILEDKPLSNTGSGQTVATQMSPQKIKLHLRPDDSQIFSVQVRQVEDYPVDIYYLMDLSNSMKDDLHNIQSLGTKLATEMRKLTSNLRIGFGAFVDKPISPYMYISPQEAIDNPCYEIHQTCLPMFGYKHVLSLTDEVTRFNEEVRKQSVSRNRDAPEGGFDAIIQATVCDEKIGWRNDASHLLVFTTDAKTHIALDGRLAGIVQPNDGQCHIDKDNLYSASTTLDYPSLGLMTEKLSQKNINLIFAVTQGVAGLYKNYSELIPGTTVGTLSSDSSNVLQLILESYGKIRSKVELEVRDLPEELSLSFNATCLNDEVIQGLKSCVGLKIGDTVSFSIEAKVRGCPQQQEKSFTIKPVGFKDSLTVVVNFECNCTCEEHAEPDSPACHQGNGTFECGVCRCSPGRLGSRCECSEEEYSPTQQDNCSPRQGQPLCSQRGECLCGQCVCHASGFGKVTGKYCECDDFSCVRFKGEMCSGHGQCSCGDCLCDSDWTGEYCNCTTRTDTCMSSNGLVCSGHGHCQCGKCECTQAGSYGDTCEKCPTCPDACTIKKDCVECKKFERGTLMEQQTCSYTCRDEIELVQELGDTGKDAVNCTYKDEDDCVVRFQYYEDSSGKSILYVIEERDCPKGPDILMVLLLVAGAILLIGLVALFIWKLLITVHDRREFAKFEEERARAKWDTGTDRDCHKAPLDPALVQSPDGPGPLPEAKADVIFTILWRPGPSRHMDHVNSQLRWLPKLGGFYTDVAMQKGEMHVLDALTARFKGAEEEMELWEPPDQQTLPQPPRSSVVQAWQQSSGHGAAAGKAEPPVSPAAEAWRQPRGSCPKAKRDSAPASPVRHVRYRKRVPKADKATEITPSFETMLKQRAASRRKKKSEDQGYGRTRPRRSTAASPSYPKQRVSQAPRRSKVLNNLYMNLYEEVGEDEPWAVQRVEGLPKACFIFSAIRNGRIHINDLLLTLHTLGILVTSTEMRKVLKTIDIDENGNLSFTDFLEALDETSPFAQTEAFQNTYQAFSKMRTGLIAVDDLQPALISLGVGLSLETLQEALKHVYVNKDRQLNISDFLMAMSDLEHHYEDVESLALYDTLKPRKPGHAFDFDAKPRVRRRTRLSFDVKYLQKADAPQPDSSLARHQKPSKAGKQSSSPRPRFLSFQEKLPTRFDVEDRLEESPKTTRRRLTQQKPAWSTSIEEDLEESLEEGESPFGQERIQKSQQFTAARGPAGTEEPGMASAAGKCVSDYEALQDAFEIVSKIKADNIEVGDLRCTLRTMGVPFTDEEFQEALQKVTLEKDGTVNFNRFMVALANTRRFSEFSVLKDAIAALSRMEGDKVAVSEALSYVKNMGIHLSDDEFQQALQLVSVDANGKVYIKDFIEVLTKSPRFSKLLVLRDTIKAMSRIRGDLIDVQDLERTLANMGIHLSKTEFQEMLESVTVDKDGRVKLEQFMRLVSKTRRFSALGALNNAIQAFGQIEEDRVKTSELESCLHHMGVHLAKAEIEEVTKSLSVSKDGTVDIKELMSALTGTRRFSNFVAVQEAIRAVKRVEEDEVEVSHLATSLSALGLRLANEVIGKVLRSAHVDEAGRVKFTDFMRALSRSQHFITSPALQDAFSIIGKLEGEKIGVQDLKSVLSNLDISLSSEELSSVLQLCPVDDSGKVNLKDFIRAVTSTRRFAESVGLQLTCLAISKLKDDHFDLHDLESTLSSMGLHLAKETLTEVMKTASADDHGKVNFREFITVLTQLPHFPEVTVLKDAFDAMSSIKDDNIRVDALDSTLASMGIVLTEEERRELLASVTIAEDGTVNFKDVMMCMTGTRRFTEFEALQEAFNALSKISGDKIEVSNLPSALKAMGIHLTPRELQEALTSCPAD</sequence>
<dbReference type="GO" id="GO:0005509">
    <property type="term" value="F:calcium ion binding"/>
    <property type="evidence" value="ECO:0007669"/>
    <property type="project" value="InterPro"/>
</dbReference>
<evidence type="ECO:0000256" key="2">
    <source>
        <dbReference type="ARBA" id="ARBA00007449"/>
    </source>
</evidence>
<keyword evidence="8 21" id="KW-0732">Signal</keyword>
<reference evidence="23" key="1">
    <citation type="submission" date="2021-09" db="EMBL/GenBank/DDBJ databases">
        <title>The genome of Mauremys mutica provides insights into the evolution of semi-aquatic lifestyle.</title>
        <authorList>
            <person name="Gong S."/>
            <person name="Gao Y."/>
        </authorList>
    </citation>
    <scope>NUCLEOTIDE SEQUENCE</scope>
    <source>
        <strain evidence="23">MM-2020</strain>
        <tissue evidence="23">Muscle</tissue>
    </source>
</reference>
<dbReference type="Gene3D" id="3.30.1680.10">
    <property type="entry name" value="ligand-binding face of the semaphorins, domain 2"/>
    <property type="match status" value="1"/>
</dbReference>
<dbReference type="GO" id="GO:0005925">
    <property type="term" value="C:focal adhesion"/>
    <property type="evidence" value="ECO:0007669"/>
    <property type="project" value="TreeGrafter"/>
</dbReference>
<dbReference type="PANTHER" id="PTHR10082:SF25">
    <property type="entry name" value="INTEGRIN BETA-3"/>
    <property type="match status" value="1"/>
</dbReference>
<dbReference type="PROSITE" id="PS52047">
    <property type="entry name" value="I_EGF_2"/>
    <property type="match status" value="4"/>
</dbReference>